<reference evidence="2 3" key="1">
    <citation type="journal article" date="2013" name="Nature">
        <title>Insights into bilaterian evolution from three spiralian genomes.</title>
        <authorList>
            <person name="Simakov O."/>
            <person name="Marletaz F."/>
            <person name="Cho S.J."/>
            <person name="Edsinger-Gonzales E."/>
            <person name="Havlak P."/>
            <person name="Hellsten U."/>
            <person name="Kuo D.H."/>
            <person name="Larsson T."/>
            <person name="Lv J."/>
            <person name="Arendt D."/>
            <person name="Savage R."/>
            <person name="Osoegawa K."/>
            <person name="de Jong P."/>
            <person name="Grimwood J."/>
            <person name="Chapman J.A."/>
            <person name="Shapiro H."/>
            <person name="Aerts A."/>
            <person name="Otillar R.P."/>
            <person name="Terry A.Y."/>
            <person name="Boore J.L."/>
            <person name="Grigoriev I.V."/>
            <person name="Lindberg D.R."/>
            <person name="Seaver E.C."/>
            <person name="Weisblat D.A."/>
            <person name="Putnam N.H."/>
            <person name="Rokhsar D.S."/>
        </authorList>
    </citation>
    <scope>NUCLEOTIDE SEQUENCE [LARGE SCALE GENOMIC DNA]</scope>
</reference>
<dbReference type="OMA" id="CYIANIS"/>
<gene>
    <name evidence="2" type="ORF">LOTGIDRAFT_160487</name>
</gene>
<dbReference type="OrthoDB" id="6268706at2759"/>
<dbReference type="Proteomes" id="UP000030746">
    <property type="component" value="Unassembled WGS sequence"/>
</dbReference>
<dbReference type="CTD" id="20238404"/>
<dbReference type="GeneID" id="20238404"/>
<protein>
    <submittedName>
        <fullName evidence="2">Uncharacterized protein</fullName>
    </submittedName>
</protein>
<sequence length="308" mass="35531">MPLVILNILTAGCREESLSIFQLSKASVILFGNLIRIIFFFVTNCENCVKKLFNRKIFCLCLFGLLLNCLGSISIFILTQTRPGSTFTPEIEAPKSLFSEIEENQKYFGGVSVYFQHDVFKNLEPNRENFIRLARIDDIRSREKKKIFINFQFNDLQQHLEMFLSRKVELGTYKTPERYVYNKSSNSLHVVTDTSPVITYDQSFTFAFDFIPPVGVFLKEYVFGEIEYNVKKADGNSCSDVSVPLFYFRTELSEESHLVIDMNKTPRFYTHEDLTDISKVWKTGWMECDCTGSLKPTLNMALDAPCVN</sequence>
<dbReference type="AlphaFoldDB" id="V4AKX0"/>
<dbReference type="EMBL" id="KB201656">
    <property type="protein sequence ID" value="ESO95355.1"/>
    <property type="molecule type" value="Genomic_DNA"/>
</dbReference>
<accession>V4AKX0</accession>
<evidence type="ECO:0000313" key="2">
    <source>
        <dbReference type="EMBL" id="ESO95355.1"/>
    </source>
</evidence>
<proteinExistence type="predicted"/>
<dbReference type="RefSeq" id="XP_009053865.1">
    <property type="nucleotide sequence ID" value="XM_009055617.1"/>
</dbReference>
<evidence type="ECO:0000256" key="1">
    <source>
        <dbReference type="SAM" id="Phobius"/>
    </source>
</evidence>
<keyword evidence="1" id="KW-0472">Membrane</keyword>
<keyword evidence="1" id="KW-0812">Transmembrane</keyword>
<keyword evidence="3" id="KW-1185">Reference proteome</keyword>
<organism evidence="2 3">
    <name type="scientific">Lottia gigantea</name>
    <name type="common">Giant owl limpet</name>
    <dbReference type="NCBI Taxonomy" id="225164"/>
    <lineage>
        <taxon>Eukaryota</taxon>
        <taxon>Metazoa</taxon>
        <taxon>Spiralia</taxon>
        <taxon>Lophotrochozoa</taxon>
        <taxon>Mollusca</taxon>
        <taxon>Gastropoda</taxon>
        <taxon>Patellogastropoda</taxon>
        <taxon>Lottioidea</taxon>
        <taxon>Lottiidae</taxon>
        <taxon>Lottia</taxon>
    </lineage>
</organism>
<feature type="transmembrane region" description="Helical" evidence="1">
    <location>
        <begin position="26"/>
        <end position="45"/>
    </location>
</feature>
<dbReference type="HOGENOM" id="CLU_055709_0_0_1"/>
<keyword evidence="1" id="KW-1133">Transmembrane helix</keyword>
<evidence type="ECO:0000313" key="3">
    <source>
        <dbReference type="Proteomes" id="UP000030746"/>
    </source>
</evidence>
<name>V4AKX0_LOTGI</name>
<feature type="transmembrane region" description="Helical" evidence="1">
    <location>
        <begin position="57"/>
        <end position="78"/>
    </location>
</feature>
<dbReference type="KEGG" id="lgi:LOTGIDRAFT_160487"/>